<feature type="region of interest" description="Disordered" evidence="1">
    <location>
        <begin position="1"/>
        <end position="27"/>
    </location>
</feature>
<name>A0A7H1PTJ2_9ACTN</name>
<dbReference type="KEGG" id="sgf:HEP81_01038"/>
<dbReference type="AlphaFoldDB" id="A0A7H1PTJ2"/>
<evidence type="ECO:0000313" key="3">
    <source>
        <dbReference type="Proteomes" id="UP000516422"/>
    </source>
</evidence>
<organism evidence="2 3">
    <name type="scientific">Streptomyces griseofuscus</name>
    <dbReference type="NCBI Taxonomy" id="146922"/>
    <lineage>
        <taxon>Bacteria</taxon>
        <taxon>Bacillati</taxon>
        <taxon>Actinomycetota</taxon>
        <taxon>Actinomycetes</taxon>
        <taxon>Kitasatosporales</taxon>
        <taxon>Streptomycetaceae</taxon>
        <taxon>Streptomyces</taxon>
    </lineage>
</organism>
<reference evidence="2 3" key="1">
    <citation type="submission" date="2020-04" db="EMBL/GenBank/DDBJ databases">
        <title>Characterization and engineering of Streptomyces griseofuscus DSM40191 as a potential heterologous host for expression of BGCs.</title>
        <authorList>
            <person name="Gren T."/>
            <person name="Whitford C.M."/>
            <person name="Mohite O.S."/>
            <person name="Joergensen T.S."/>
            <person name="Nielsen J.B."/>
            <person name="Lee S.Y."/>
            <person name="Weber T."/>
        </authorList>
    </citation>
    <scope>NUCLEOTIDE SEQUENCE [LARGE SCALE GENOMIC DNA]</scope>
    <source>
        <strain evidence="2 3">DSM 40191</strain>
    </source>
</reference>
<protein>
    <submittedName>
        <fullName evidence="2">Uncharacterized protein</fullName>
    </submittedName>
</protein>
<accession>A0A7H1PTJ2</accession>
<dbReference type="Proteomes" id="UP000516422">
    <property type="component" value="Chromosome"/>
</dbReference>
<gene>
    <name evidence="2" type="ORF">HEP81_01038</name>
</gene>
<evidence type="ECO:0000313" key="2">
    <source>
        <dbReference type="EMBL" id="QNT91372.1"/>
    </source>
</evidence>
<sequence>MDGPTMDASFASDARWSPPTPRGPWQAVGNADWTVELFARLARLDDGPERDAVRDELVSAWLPMAHRIASHSGFHLDPRLPARLGVLGDRGLDAAGEVTPGPPGRLVRLGLLLAPRAGGGRPVLVTQLL</sequence>
<dbReference type="EMBL" id="CP051006">
    <property type="protein sequence ID" value="QNT91372.1"/>
    <property type="molecule type" value="Genomic_DNA"/>
</dbReference>
<proteinExistence type="predicted"/>
<evidence type="ECO:0000256" key="1">
    <source>
        <dbReference type="SAM" id="MobiDB-lite"/>
    </source>
</evidence>